<feature type="region of interest" description="Disordered" evidence="1">
    <location>
        <begin position="1"/>
        <end position="59"/>
    </location>
</feature>
<protein>
    <submittedName>
        <fullName evidence="2">Uncharacterized protein</fullName>
    </submittedName>
</protein>
<dbReference type="GO" id="GO:0035556">
    <property type="term" value="P:intracellular signal transduction"/>
    <property type="evidence" value="ECO:0007669"/>
    <property type="project" value="InterPro"/>
</dbReference>
<keyword evidence="3" id="KW-1185">Reference proteome</keyword>
<accession>A0AAD5U7J1</accession>
<gene>
    <name evidence="2" type="ORF">HK099_001669</name>
</gene>
<evidence type="ECO:0000313" key="2">
    <source>
        <dbReference type="EMBL" id="KAJ3227518.1"/>
    </source>
</evidence>
<dbReference type="EMBL" id="JADGJW010000015">
    <property type="protein sequence ID" value="KAJ3227518.1"/>
    <property type="molecule type" value="Genomic_DNA"/>
</dbReference>
<evidence type="ECO:0000313" key="3">
    <source>
        <dbReference type="Proteomes" id="UP001211065"/>
    </source>
</evidence>
<reference evidence="2" key="1">
    <citation type="submission" date="2020-05" db="EMBL/GenBank/DDBJ databases">
        <title>Phylogenomic resolution of chytrid fungi.</title>
        <authorList>
            <person name="Stajich J.E."/>
            <person name="Amses K."/>
            <person name="Simmons R."/>
            <person name="Seto K."/>
            <person name="Myers J."/>
            <person name="Bonds A."/>
            <person name="Quandt C.A."/>
            <person name="Barry K."/>
            <person name="Liu P."/>
            <person name="Grigoriev I."/>
            <person name="Longcore J.E."/>
            <person name="James T.Y."/>
        </authorList>
    </citation>
    <scope>NUCLEOTIDE SEQUENCE</scope>
    <source>
        <strain evidence="2">JEL0476</strain>
    </source>
</reference>
<dbReference type="GO" id="GO:0015631">
    <property type="term" value="F:tubulin binding"/>
    <property type="evidence" value="ECO:0007669"/>
    <property type="project" value="InterPro"/>
</dbReference>
<feature type="compositionally biased region" description="Polar residues" evidence="1">
    <location>
        <begin position="36"/>
        <end position="51"/>
    </location>
</feature>
<dbReference type="Pfam" id="PF05517">
    <property type="entry name" value="p25-alpha"/>
    <property type="match status" value="1"/>
</dbReference>
<evidence type="ECO:0000256" key="1">
    <source>
        <dbReference type="SAM" id="MobiDB-lite"/>
    </source>
</evidence>
<dbReference type="InterPro" id="IPR036572">
    <property type="entry name" value="Doublecortin_dom_sf"/>
</dbReference>
<dbReference type="Gene3D" id="3.10.20.230">
    <property type="entry name" value="Doublecortin domain"/>
    <property type="match status" value="1"/>
</dbReference>
<dbReference type="AlphaFoldDB" id="A0AAD5U7J1"/>
<name>A0AAD5U7J1_9FUNG</name>
<comment type="caution">
    <text evidence="2">The sequence shown here is derived from an EMBL/GenBank/DDBJ whole genome shotgun (WGS) entry which is preliminary data.</text>
</comment>
<dbReference type="GO" id="GO:0046785">
    <property type="term" value="P:microtubule polymerization"/>
    <property type="evidence" value="ECO:0007669"/>
    <property type="project" value="InterPro"/>
</dbReference>
<proteinExistence type="predicted"/>
<feature type="compositionally biased region" description="Basic and acidic residues" evidence="1">
    <location>
        <begin position="20"/>
        <end position="30"/>
    </location>
</feature>
<dbReference type="InterPro" id="IPR008907">
    <property type="entry name" value="TPP/p25"/>
</dbReference>
<organism evidence="2 3">
    <name type="scientific">Clydaea vesicula</name>
    <dbReference type="NCBI Taxonomy" id="447962"/>
    <lineage>
        <taxon>Eukaryota</taxon>
        <taxon>Fungi</taxon>
        <taxon>Fungi incertae sedis</taxon>
        <taxon>Chytridiomycota</taxon>
        <taxon>Chytridiomycota incertae sedis</taxon>
        <taxon>Chytridiomycetes</taxon>
        <taxon>Lobulomycetales</taxon>
        <taxon>Lobulomycetaceae</taxon>
        <taxon>Clydaea</taxon>
    </lineage>
</organism>
<dbReference type="Proteomes" id="UP001211065">
    <property type="component" value="Unassembled WGS sequence"/>
</dbReference>
<sequence>MARSDEVTARLTDTSKYTGSHKERFDEDGNGKGIQGRSNRVLNDGSTSSSSRNHELDGSVKLEKKVVVKPKTDSETYGSKPKVITVYQYADKNHTGEKYVMTKQKFPTVKQLNEATIKLIPTGKPKLLLNRDLKEVKFDDLVDGEKYLSITAFDLKKLETQKLPAKFN</sequence>